<dbReference type="InterPro" id="IPR013783">
    <property type="entry name" value="Ig-like_fold"/>
</dbReference>
<evidence type="ECO:0000313" key="3">
    <source>
        <dbReference type="EMBL" id="GAA4456608.1"/>
    </source>
</evidence>
<dbReference type="CDD" id="cd00146">
    <property type="entry name" value="PKD"/>
    <property type="match status" value="2"/>
</dbReference>
<dbReference type="InterPro" id="IPR000601">
    <property type="entry name" value="PKD_dom"/>
</dbReference>
<evidence type="ECO:0000256" key="1">
    <source>
        <dbReference type="SAM" id="SignalP"/>
    </source>
</evidence>
<dbReference type="Pfam" id="PF18911">
    <property type="entry name" value="PKD_4"/>
    <property type="match status" value="2"/>
</dbReference>
<dbReference type="Gene3D" id="2.60.40.10">
    <property type="entry name" value="Immunoglobulins"/>
    <property type="match status" value="2"/>
</dbReference>
<name>A0ABP8MZ62_9BACT</name>
<evidence type="ECO:0000313" key="4">
    <source>
        <dbReference type="Proteomes" id="UP001501410"/>
    </source>
</evidence>
<dbReference type="SUPFAM" id="SSF49299">
    <property type="entry name" value="PKD domain"/>
    <property type="match status" value="2"/>
</dbReference>
<keyword evidence="4" id="KW-1185">Reference proteome</keyword>
<feature type="chain" id="PRO_5047241113" description="PKD domain-containing protein" evidence="1">
    <location>
        <begin position="23"/>
        <end position="931"/>
    </location>
</feature>
<protein>
    <recommendedName>
        <fullName evidence="2">PKD domain-containing protein</fullName>
    </recommendedName>
</protein>
<dbReference type="SUPFAM" id="SSF49503">
    <property type="entry name" value="Cupredoxins"/>
    <property type="match status" value="1"/>
</dbReference>
<dbReference type="Pfam" id="PF13585">
    <property type="entry name" value="CHU_C"/>
    <property type="match status" value="1"/>
</dbReference>
<dbReference type="PROSITE" id="PS50093">
    <property type="entry name" value="PKD"/>
    <property type="match status" value="2"/>
</dbReference>
<dbReference type="EMBL" id="BAABEZ010000022">
    <property type="protein sequence ID" value="GAA4456608.1"/>
    <property type="molecule type" value="Genomic_DNA"/>
</dbReference>
<comment type="caution">
    <text evidence="3">The sequence shown here is derived from an EMBL/GenBank/DDBJ whole genome shotgun (WGS) entry which is preliminary data.</text>
</comment>
<dbReference type="InterPro" id="IPR044023">
    <property type="entry name" value="Ig_7"/>
</dbReference>
<dbReference type="Pfam" id="PF19081">
    <property type="entry name" value="Ig_7"/>
    <property type="match status" value="1"/>
</dbReference>
<dbReference type="InterPro" id="IPR008972">
    <property type="entry name" value="Cupredoxin"/>
</dbReference>
<gene>
    <name evidence="3" type="ORF">GCM10023092_22100</name>
</gene>
<keyword evidence="1" id="KW-0732">Signal</keyword>
<feature type="domain" description="PKD" evidence="2">
    <location>
        <begin position="621"/>
        <end position="681"/>
    </location>
</feature>
<organism evidence="3 4">
    <name type="scientific">Rurimicrobium arvi</name>
    <dbReference type="NCBI Taxonomy" id="2049916"/>
    <lineage>
        <taxon>Bacteria</taxon>
        <taxon>Pseudomonadati</taxon>
        <taxon>Bacteroidota</taxon>
        <taxon>Chitinophagia</taxon>
        <taxon>Chitinophagales</taxon>
        <taxon>Chitinophagaceae</taxon>
        <taxon>Rurimicrobium</taxon>
    </lineage>
</organism>
<dbReference type="InterPro" id="IPR026341">
    <property type="entry name" value="T9SS_type_B"/>
</dbReference>
<dbReference type="InterPro" id="IPR035986">
    <property type="entry name" value="PKD_dom_sf"/>
</dbReference>
<sequence>MKNLFSKLLVACSLLWGTQAEAQLSAPNAFIYGDYVEVGVSVTGAFGGCTPPSGYHPNVAGSLGFVSDPDKDGWGVAAPGSANYMGDYFVPGSPYEGWDLQYNGNTYRYRNCPSSGSCPGSACANVSATLTGTDYSTIWQGTNGNLQITQKTVVKKDKVYFVIFVDIENVGSSTVNNIYYFRGLDPDNDQPWPGGGFPTDNRVVFQPNAVSKNCLVTANGRGYPTQAYLGLGTKDCRAKCCIFNPWPFSAQPSDVYNQSGTASTSSGFYYNVGTATINQDIAIGMVFNLGTLAPGQKTSLAYTYILKQADLDSALGETAPKFESAGSPYSPYSTFRVCPGKTVNLRIINGGQYKWVWTTPSFPNYMTATGTSTLIAPGGTIPTVTGSVTYPYGAVYGDSLVVTVWGPKTYTATGISNCDTQYLVFYVDTISFSVPPSVVSPVRYCEGATASALAATAATGATLNWYTAPTGGTPTGSAPTPSTAYTGSSGTDFDTVNYYVSQTNAAGCETPRARIQVIVTKKPTAPVVKDTIYCIWDTVAQVSATGSNLKWYDAATAGTRYALPPTPNNTSAGTQSFWATQTINGCESDRSQLNVEISQAIAAFVKTKDSLCGPELLSLTNNSTTSSPGSYTSLWEFGDMATSTDSNATHSYADARGTYTVRLTVTNANGCQDSAKQVVEVFPVPVMSVTADSVKICQGEAINFSGSVTPGYRSLFWDFGDGDPAYSTLNVRHSFTKGGVFNVQLKGDYPACPAAVASITIESVSIPNVNLGDDIDFCPGSTPLVLKNLSSASVDKYEWNTGDTTATLTVSTPGFYSLRAQNWRCASSDSITINKACFLEVPNAFSPGSGSDYTAYFLPRNLLAKSAITFHMQIFDRWGQLIFETDKLDGKGWDGNYKGQAMPMGVYVYMIRISFENGTSESYNGNVTLMR</sequence>
<proteinExistence type="predicted"/>
<feature type="domain" description="PKD" evidence="2">
    <location>
        <begin position="685"/>
        <end position="745"/>
    </location>
</feature>
<accession>A0ABP8MZ62</accession>
<feature type="signal peptide" evidence="1">
    <location>
        <begin position="1"/>
        <end position="22"/>
    </location>
</feature>
<dbReference type="Proteomes" id="UP001501410">
    <property type="component" value="Unassembled WGS sequence"/>
</dbReference>
<reference evidence="4" key="1">
    <citation type="journal article" date="2019" name="Int. J. Syst. Evol. Microbiol.">
        <title>The Global Catalogue of Microorganisms (GCM) 10K type strain sequencing project: providing services to taxonomists for standard genome sequencing and annotation.</title>
        <authorList>
            <consortium name="The Broad Institute Genomics Platform"/>
            <consortium name="The Broad Institute Genome Sequencing Center for Infectious Disease"/>
            <person name="Wu L."/>
            <person name="Ma J."/>
        </authorList>
    </citation>
    <scope>NUCLEOTIDE SEQUENCE [LARGE SCALE GENOMIC DNA]</scope>
    <source>
        <strain evidence="4">JCM 31921</strain>
    </source>
</reference>
<dbReference type="InterPro" id="IPR022409">
    <property type="entry name" value="PKD/Chitinase_dom"/>
</dbReference>
<dbReference type="SMART" id="SM00089">
    <property type="entry name" value="PKD"/>
    <property type="match status" value="2"/>
</dbReference>
<evidence type="ECO:0000259" key="2">
    <source>
        <dbReference type="PROSITE" id="PS50093"/>
    </source>
</evidence>
<dbReference type="RefSeq" id="WP_344826863.1">
    <property type="nucleotide sequence ID" value="NZ_BAABEZ010000022.1"/>
</dbReference>
<dbReference type="NCBIfam" id="TIGR04131">
    <property type="entry name" value="Bac_Flav_CTERM"/>
    <property type="match status" value="1"/>
</dbReference>